<dbReference type="Pfam" id="PF01965">
    <property type="entry name" value="DJ-1_PfpI"/>
    <property type="match status" value="1"/>
</dbReference>
<evidence type="ECO:0000313" key="5">
    <source>
        <dbReference type="EMBL" id="AJQ93497.1"/>
    </source>
</evidence>
<name>A0A0C5VFW9_9GAMM</name>
<keyword evidence="1" id="KW-0805">Transcription regulation</keyword>
<evidence type="ECO:0000259" key="4">
    <source>
        <dbReference type="PROSITE" id="PS01124"/>
    </source>
</evidence>
<dbReference type="InterPro" id="IPR018060">
    <property type="entry name" value="HTH_AraC"/>
</dbReference>
<dbReference type="SUPFAM" id="SSF46689">
    <property type="entry name" value="Homeodomain-like"/>
    <property type="match status" value="2"/>
</dbReference>
<dbReference type="SMART" id="SM00342">
    <property type="entry name" value="HTH_ARAC"/>
    <property type="match status" value="1"/>
</dbReference>
<dbReference type="SUPFAM" id="SSF52317">
    <property type="entry name" value="Class I glutamine amidotransferase-like"/>
    <property type="match status" value="1"/>
</dbReference>
<dbReference type="EMBL" id="CP007142">
    <property type="protein sequence ID" value="AJQ93497.1"/>
    <property type="molecule type" value="Genomic_DNA"/>
</dbReference>
<dbReference type="InterPro" id="IPR018062">
    <property type="entry name" value="HTH_AraC-typ_CS"/>
</dbReference>
<keyword evidence="6" id="KW-1185">Reference proteome</keyword>
<dbReference type="CDD" id="cd03136">
    <property type="entry name" value="GATase1_AraC_ArgR_like"/>
    <property type="match status" value="1"/>
</dbReference>
<dbReference type="InterPro" id="IPR009057">
    <property type="entry name" value="Homeodomain-like_sf"/>
</dbReference>
<gene>
    <name evidence="5" type="ORF">YC6258_01449</name>
</gene>
<dbReference type="KEGG" id="gsn:YC6258_01449"/>
<dbReference type="PROSITE" id="PS00041">
    <property type="entry name" value="HTH_ARAC_FAMILY_1"/>
    <property type="match status" value="1"/>
</dbReference>
<dbReference type="AlphaFoldDB" id="A0A0C5VFW9"/>
<evidence type="ECO:0000256" key="2">
    <source>
        <dbReference type="ARBA" id="ARBA00023125"/>
    </source>
</evidence>
<sequence length="377" mass="42516">MKMTVGNVLQHPSKVENKSTRIGFLLLENFTMIALASAVEPLRMANQLSGKELYSWYLISKDGQPVRASDGISVTPDASMEHYPTIDTLFVAGGVDITRSYSKRELSWLQSLDRKHVNLGGICTGAYVLAHARMLDGYDCSAHWECIGSLKEMFPKVNCNNRLFTIDGNRMTCSGGAAPMDMMLNLISRQHGQSLTNAISDMFVCDRVRSQNDLQRVPLRHVLSSAQPKLLEIVELMEANIEEPIELDDLATFVGISRRQLERLFHQYLDCTPSRYYLKLRLDRARQLLKQTTMSIIEISAACGFVSTPHFSRCYRKHIGLSPRQERAGMWFDRSDDKMLDIPTDEVMEALYPDRVGDALVTAKSEPSYASIRLHSA</sequence>
<evidence type="ECO:0000313" key="6">
    <source>
        <dbReference type="Proteomes" id="UP000032266"/>
    </source>
</evidence>
<dbReference type="PROSITE" id="PS01124">
    <property type="entry name" value="HTH_ARAC_FAMILY_2"/>
    <property type="match status" value="1"/>
</dbReference>
<feature type="domain" description="HTH araC/xylS-type" evidence="4">
    <location>
        <begin position="231"/>
        <end position="329"/>
    </location>
</feature>
<keyword evidence="2 5" id="KW-0238">DNA-binding</keyword>
<dbReference type="InterPro" id="IPR052158">
    <property type="entry name" value="INH-QAR"/>
</dbReference>
<keyword evidence="3" id="KW-0804">Transcription</keyword>
<reference evidence="5 6" key="1">
    <citation type="submission" date="2014-01" db="EMBL/GenBank/DDBJ databases">
        <title>Full genme sequencing of cellulolytic bacterium Gynuella sunshinyii YC6258T gen. nov., sp. nov.</title>
        <authorList>
            <person name="Khan H."/>
            <person name="Chung E.J."/>
            <person name="Chung Y.R."/>
        </authorList>
    </citation>
    <scope>NUCLEOTIDE SEQUENCE [LARGE SCALE GENOMIC DNA]</scope>
    <source>
        <strain evidence="5 6">YC6258</strain>
    </source>
</reference>
<dbReference type="STRING" id="1445510.YC6258_01449"/>
<dbReference type="PANTHER" id="PTHR43130">
    <property type="entry name" value="ARAC-FAMILY TRANSCRIPTIONAL REGULATOR"/>
    <property type="match status" value="1"/>
</dbReference>
<dbReference type="Proteomes" id="UP000032266">
    <property type="component" value="Chromosome"/>
</dbReference>
<dbReference type="Pfam" id="PF12833">
    <property type="entry name" value="HTH_18"/>
    <property type="match status" value="1"/>
</dbReference>
<evidence type="ECO:0000256" key="3">
    <source>
        <dbReference type="ARBA" id="ARBA00023163"/>
    </source>
</evidence>
<dbReference type="InterPro" id="IPR002818">
    <property type="entry name" value="DJ-1/PfpI"/>
</dbReference>
<dbReference type="FunFam" id="1.10.10.60:FF:000090">
    <property type="entry name" value="Transcriptional regulator ArgR, AraC family"/>
    <property type="match status" value="1"/>
</dbReference>
<protein>
    <submittedName>
        <fullName evidence="5">Transcriptional regulator containing an amidase domain and an AraC-type DNA-binding HTH domain</fullName>
    </submittedName>
</protein>
<organism evidence="5 6">
    <name type="scientific">Gynuella sunshinyii YC6258</name>
    <dbReference type="NCBI Taxonomy" id="1445510"/>
    <lineage>
        <taxon>Bacteria</taxon>
        <taxon>Pseudomonadati</taxon>
        <taxon>Pseudomonadota</taxon>
        <taxon>Gammaproteobacteria</taxon>
        <taxon>Oceanospirillales</taxon>
        <taxon>Saccharospirillaceae</taxon>
        <taxon>Gynuella</taxon>
    </lineage>
</organism>
<evidence type="ECO:0000256" key="1">
    <source>
        <dbReference type="ARBA" id="ARBA00023015"/>
    </source>
</evidence>
<dbReference type="GO" id="GO:0043565">
    <property type="term" value="F:sequence-specific DNA binding"/>
    <property type="evidence" value="ECO:0007669"/>
    <property type="project" value="InterPro"/>
</dbReference>
<dbReference type="PANTHER" id="PTHR43130:SF3">
    <property type="entry name" value="HTH-TYPE TRANSCRIPTIONAL REGULATOR RV1931C"/>
    <property type="match status" value="1"/>
</dbReference>
<accession>A0A0C5VFW9</accession>
<dbReference type="GO" id="GO:0003700">
    <property type="term" value="F:DNA-binding transcription factor activity"/>
    <property type="evidence" value="ECO:0007669"/>
    <property type="project" value="InterPro"/>
</dbReference>
<dbReference type="InterPro" id="IPR029062">
    <property type="entry name" value="Class_I_gatase-like"/>
</dbReference>
<dbReference type="HOGENOM" id="CLU_000445_59_0_6"/>
<dbReference type="PATRIC" id="fig|1445510.3.peg.1417"/>
<dbReference type="Gene3D" id="1.10.10.60">
    <property type="entry name" value="Homeodomain-like"/>
    <property type="match status" value="1"/>
</dbReference>
<dbReference type="Gene3D" id="3.40.50.880">
    <property type="match status" value="1"/>
</dbReference>
<proteinExistence type="predicted"/>